<reference evidence="3" key="2">
    <citation type="submission" date="2015-01" db="EMBL/GenBank/DDBJ databases">
        <title>Evolutionary Origins and Diversification of the Mycorrhizal Mutualists.</title>
        <authorList>
            <consortium name="DOE Joint Genome Institute"/>
            <consortium name="Mycorrhizal Genomics Consortium"/>
            <person name="Kohler A."/>
            <person name="Kuo A."/>
            <person name="Nagy L.G."/>
            <person name="Floudas D."/>
            <person name="Copeland A."/>
            <person name="Barry K.W."/>
            <person name="Cichocki N."/>
            <person name="Veneault-Fourrey C."/>
            <person name="LaButti K."/>
            <person name="Lindquist E.A."/>
            <person name="Lipzen A."/>
            <person name="Lundell T."/>
            <person name="Morin E."/>
            <person name="Murat C."/>
            <person name="Riley R."/>
            <person name="Ohm R."/>
            <person name="Sun H."/>
            <person name="Tunlid A."/>
            <person name="Henrissat B."/>
            <person name="Grigoriev I.V."/>
            <person name="Hibbett D.S."/>
            <person name="Martin F."/>
        </authorList>
    </citation>
    <scope>NUCLEOTIDE SEQUENCE [LARGE SCALE GENOMIC DNA]</scope>
    <source>
        <strain evidence="3">LaAM-08-1</strain>
    </source>
</reference>
<evidence type="ECO:0000313" key="2">
    <source>
        <dbReference type="EMBL" id="KIK05375.1"/>
    </source>
</evidence>
<sequence>MSPSSPTTANLTPLERGKAPKPVTPAERLVYNREKGVKRINALEMLSKGLAVPLASAIRQYVPPTSLPSVAAKESGPVVEALVKGGVSGDHSEANTQAAESIEVAGGVFSGIENFILSEWEIEAGER</sequence>
<dbReference type="OrthoDB" id="3199651at2759"/>
<dbReference type="EMBL" id="KN838560">
    <property type="protein sequence ID" value="KIK05375.1"/>
    <property type="molecule type" value="Genomic_DNA"/>
</dbReference>
<keyword evidence="3" id="KW-1185">Reference proteome</keyword>
<feature type="compositionally biased region" description="Polar residues" evidence="1">
    <location>
        <begin position="1"/>
        <end position="11"/>
    </location>
</feature>
<name>A0A0C9WZW1_9AGAR</name>
<dbReference type="AlphaFoldDB" id="A0A0C9WZW1"/>
<reference evidence="2 3" key="1">
    <citation type="submission" date="2014-04" db="EMBL/GenBank/DDBJ databases">
        <authorList>
            <consortium name="DOE Joint Genome Institute"/>
            <person name="Kuo A."/>
            <person name="Kohler A."/>
            <person name="Nagy L.G."/>
            <person name="Floudas D."/>
            <person name="Copeland A."/>
            <person name="Barry K.W."/>
            <person name="Cichocki N."/>
            <person name="Veneault-Fourrey C."/>
            <person name="LaButti K."/>
            <person name="Lindquist E.A."/>
            <person name="Lipzen A."/>
            <person name="Lundell T."/>
            <person name="Morin E."/>
            <person name="Murat C."/>
            <person name="Sun H."/>
            <person name="Tunlid A."/>
            <person name="Henrissat B."/>
            <person name="Grigoriev I.V."/>
            <person name="Hibbett D.S."/>
            <person name="Martin F."/>
            <person name="Nordberg H.P."/>
            <person name="Cantor M.N."/>
            <person name="Hua S.X."/>
        </authorList>
    </citation>
    <scope>NUCLEOTIDE SEQUENCE [LARGE SCALE GENOMIC DNA]</scope>
    <source>
        <strain evidence="2 3">LaAM-08-1</strain>
    </source>
</reference>
<gene>
    <name evidence="2" type="ORF">K443DRAFT_130437</name>
</gene>
<evidence type="ECO:0000256" key="1">
    <source>
        <dbReference type="SAM" id="MobiDB-lite"/>
    </source>
</evidence>
<organism evidence="2 3">
    <name type="scientific">Laccaria amethystina LaAM-08-1</name>
    <dbReference type="NCBI Taxonomy" id="1095629"/>
    <lineage>
        <taxon>Eukaryota</taxon>
        <taxon>Fungi</taxon>
        <taxon>Dikarya</taxon>
        <taxon>Basidiomycota</taxon>
        <taxon>Agaricomycotina</taxon>
        <taxon>Agaricomycetes</taxon>
        <taxon>Agaricomycetidae</taxon>
        <taxon>Agaricales</taxon>
        <taxon>Agaricineae</taxon>
        <taxon>Hydnangiaceae</taxon>
        <taxon>Laccaria</taxon>
    </lineage>
</organism>
<dbReference type="Proteomes" id="UP000054477">
    <property type="component" value="Unassembled WGS sequence"/>
</dbReference>
<feature type="region of interest" description="Disordered" evidence="1">
    <location>
        <begin position="1"/>
        <end position="24"/>
    </location>
</feature>
<protein>
    <submittedName>
        <fullName evidence="2">Uncharacterized protein</fullName>
    </submittedName>
</protein>
<proteinExistence type="predicted"/>
<evidence type="ECO:0000313" key="3">
    <source>
        <dbReference type="Proteomes" id="UP000054477"/>
    </source>
</evidence>
<dbReference type="HOGENOM" id="CLU_1970890_0_0_1"/>
<dbReference type="STRING" id="1095629.A0A0C9WZW1"/>
<accession>A0A0C9WZW1</accession>